<accession>A0ABR7JTB9</accession>
<keyword evidence="2" id="KW-1185">Reference proteome</keyword>
<comment type="caution">
    <text evidence="1">The sequence shown here is derived from an EMBL/GenBank/DDBJ whole genome shotgun (WGS) entry which is preliminary data.</text>
</comment>
<dbReference type="RefSeq" id="WP_153972556.1">
    <property type="nucleotide sequence ID" value="NZ_JACRWE010000008.1"/>
</dbReference>
<evidence type="ECO:0008006" key="3">
    <source>
        <dbReference type="Google" id="ProtNLM"/>
    </source>
</evidence>
<sequence>MDIQQSSNIIICPFKVNKILDSTTTINKLSSNLPIKFDILDNCTLPCNARIEILESKLEYDICKINKEILVNGHKLKIKSSSLKSSFYIDKNYVNIIEESCNDLLLNITECLNIEFQISVRIKAVAHVNKNQKISIEALGKTNDSIQTILISNVYVPNYKCNMEKVFIDFENGIKICSSPEYIFLSPIYDYNCNMNAFLGNVFLNYCINLNLLSLLPTNISLFKRSLENKFTDINTNNAIFF</sequence>
<dbReference type="Proteomes" id="UP000609849">
    <property type="component" value="Unassembled WGS sequence"/>
</dbReference>
<organism evidence="1 2">
    <name type="scientific">Romboutsia faecis</name>
    <dbReference type="NCBI Taxonomy" id="2764597"/>
    <lineage>
        <taxon>Bacteria</taxon>
        <taxon>Bacillati</taxon>
        <taxon>Bacillota</taxon>
        <taxon>Clostridia</taxon>
        <taxon>Peptostreptococcales</taxon>
        <taxon>Peptostreptococcaceae</taxon>
        <taxon>Romboutsia</taxon>
    </lineage>
</organism>
<dbReference type="EMBL" id="JACRWE010000008">
    <property type="protein sequence ID" value="MBC5997866.1"/>
    <property type="molecule type" value="Genomic_DNA"/>
</dbReference>
<gene>
    <name evidence="1" type="ORF">H8923_13975</name>
</gene>
<protein>
    <recommendedName>
        <fullName evidence="3">DUF3794 domain-containing protein</fullName>
    </recommendedName>
</protein>
<evidence type="ECO:0000313" key="1">
    <source>
        <dbReference type="EMBL" id="MBC5997866.1"/>
    </source>
</evidence>
<proteinExistence type="predicted"/>
<reference evidence="1 2" key="1">
    <citation type="submission" date="2020-08" db="EMBL/GenBank/DDBJ databases">
        <authorList>
            <person name="Liu C."/>
            <person name="Sun Q."/>
        </authorList>
    </citation>
    <scope>NUCLEOTIDE SEQUENCE [LARGE SCALE GENOMIC DNA]</scope>
    <source>
        <strain evidence="1 2">NSJ-18</strain>
    </source>
</reference>
<evidence type="ECO:0000313" key="2">
    <source>
        <dbReference type="Proteomes" id="UP000609849"/>
    </source>
</evidence>
<name>A0ABR7JTB9_9FIRM</name>